<dbReference type="SMART" id="SM00717">
    <property type="entry name" value="SANT"/>
    <property type="match status" value="2"/>
</dbReference>
<dbReference type="GO" id="GO:0005634">
    <property type="term" value="C:nucleus"/>
    <property type="evidence" value="ECO:0007669"/>
    <property type="project" value="UniProtKB-SubCell"/>
</dbReference>
<dbReference type="GO" id="GO:0000981">
    <property type="term" value="F:DNA-binding transcription factor activity, RNA polymerase II-specific"/>
    <property type="evidence" value="ECO:0007669"/>
    <property type="project" value="TreeGrafter"/>
</dbReference>
<dbReference type="InterPro" id="IPR050560">
    <property type="entry name" value="MYB_TF"/>
</dbReference>
<accession>A0AAQ3Q292</accession>
<evidence type="ECO:0000256" key="1">
    <source>
        <dbReference type="ARBA" id="ARBA00004123"/>
    </source>
</evidence>
<reference evidence="9 10" key="1">
    <citation type="submission" date="2023-10" db="EMBL/GenBank/DDBJ databases">
        <title>Chromosome-scale genome assembly provides insights into flower coloration mechanisms of Canna indica.</title>
        <authorList>
            <person name="Li C."/>
        </authorList>
    </citation>
    <scope>NUCLEOTIDE SEQUENCE [LARGE SCALE GENOMIC DNA]</scope>
    <source>
        <tissue evidence="9">Flower</tissue>
    </source>
</reference>
<dbReference type="EMBL" id="CP136890">
    <property type="protein sequence ID" value="WOK93669.1"/>
    <property type="molecule type" value="Genomic_DNA"/>
</dbReference>
<keyword evidence="2" id="KW-0677">Repeat</keyword>
<keyword evidence="3" id="KW-0805">Transcription regulation</keyword>
<dbReference type="PROSITE" id="PS51294">
    <property type="entry name" value="HTH_MYB"/>
    <property type="match status" value="2"/>
</dbReference>
<evidence type="ECO:0000259" key="8">
    <source>
        <dbReference type="PROSITE" id="PS51294"/>
    </source>
</evidence>
<dbReference type="Proteomes" id="UP001327560">
    <property type="component" value="Chromosome 1"/>
</dbReference>
<protein>
    <submittedName>
        <fullName evidence="9">Uncharacterized protein</fullName>
    </submittedName>
</protein>
<evidence type="ECO:0000256" key="3">
    <source>
        <dbReference type="ARBA" id="ARBA00023015"/>
    </source>
</evidence>
<gene>
    <name evidence="9" type="ORF">Cni_G02369</name>
</gene>
<keyword evidence="5" id="KW-0804">Transcription</keyword>
<dbReference type="PANTHER" id="PTHR45614:SF82">
    <property type="entry name" value="OS01G0977300 PROTEIN"/>
    <property type="match status" value="1"/>
</dbReference>
<evidence type="ECO:0000256" key="6">
    <source>
        <dbReference type="ARBA" id="ARBA00023242"/>
    </source>
</evidence>
<dbReference type="InterPro" id="IPR009057">
    <property type="entry name" value="Homeodomain-like_sf"/>
</dbReference>
<dbReference type="CDD" id="cd00167">
    <property type="entry name" value="SANT"/>
    <property type="match status" value="2"/>
</dbReference>
<evidence type="ECO:0000313" key="10">
    <source>
        <dbReference type="Proteomes" id="UP001327560"/>
    </source>
</evidence>
<dbReference type="PANTHER" id="PTHR45614">
    <property type="entry name" value="MYB PROTEIN-RELATED"/>
    <property type="match status" value="1"/>
</dbReference>
<evidence type="ECO:0000313" key="9">
    <source>
        <dbReference type="EMBL" id="WOK93669.1"/>
    </source>
</evidence>
<dbReference type="AlphaFoldDB" id="A0AAQ3Q292"/>
<keyword evidence="4" id="KW-0238">DNA-binding</keyword>
<evidence type="ECO:0000256" key="5">
    <source>
        <dbReference type="ARBA" id="ARBA00023163"/>
    </source>
</evidence>
<proteinExistence type="predicted"/>
<keyword evidence="10" id="KW-1185">Reference proteome</keyword>
<feature type="domain" description="Myb-like" evidence="7">
    <location>
        <begin position="58"/>
        <end position="108"/>
    </location>
</feature>
<sequence length="261" mass="29254">MADGGDQQRVEGSWSPEEDAALTRLLQQHGPRNWTLISAGIPGRSGKSCRLRWCNQLSPTIHHRPFTAEEDATIVAEHARYGNKWATIARLLPGRTDNAINNHWNSTLRRLRRAAAAGSSGRSASSSSPPLIATAALEEPEAGSPPRKRSYVRTMRYDGPSTDVNAAAEGKLWTSLTLSLPWQCDGRAHEDGREVSRWWQEQTSRYLVSVMREMIAKEVRSYLSNLPSAEDFPIVMSVEKDDTEYDTRFSSICYSLNLFFN</sequence>
<evidence type="ECO:0000256" key="2">
    <source>
        <dbReference type="ARBA" id="ARBA00022737"/>
    </source>
</evidence>
<dbReference type="Gene3D" id="1.10.10.60">
    <property type="entry name" value="Homeodomain-like"/>
    <property type="match status" value="2"/>
</dbReference>
<feature type="domain" description="Myb-like" evidence="7">
    <location>
        <begin position="6"/>
        <end position="57"/>
    </location>
</feature>
<evidence type="ECO:0000256" key="4">
    <source>
        <dbReference type="ARBA" id="ARBA00023125"/>
    </source>
</evidence>
<dbReference type="GO" id="GO:0000978">
    <property type="term" value="F:RNA polymerase II cis-regulatory region sequence-specific DNA binding"/>
    <property type="evidence" value="ECO:0007669"/>
    <property type="project" value="TreeGrafter"/>
</dbReference>
<feature type="domain" description="HTH myb-type" evidence="8">
    <location>
        <begin position="58"/>
        <end position="112"/>
    </location>
</feature>
<feature type="domain" description="HTH myb-type" evidence="8">
    <location>
        <begin position="6"/>
        <end position="57"/>
    </location>
</feature>
<evidence type="ECO:0000259" key="7">
    <source>
        <dbReference type="PROSITE" id="PS50090"/>
    </source>
</evidence>
<organism evidence="9 10">
    <name type="scientific">Canna indica</name>
    <name type="common">Indian-shot</name>
    <dbReference type="NCBI Taxonomy" id="4628"/>
    <lineage>
        <taxon>Eukaryota</taxon>
        <taxon>Viridiplantae</taxon>
        <taxon>Streptophyta</taxon>
        <taxon>Embryophyta</taxon>
        <taxon>Tracheophyta</taxon>
        <taxon>Spermatophyta</taxon>
        <taxon>Magnoliopsida</taxon>
        <taxon>Liliopsida</taxon>
        <taxon>Zingiberales</taxon>
        <taxon>Cannaceae</taxon>
        <taxon>Canna</taxon>
    </lineage>
</organism>
<dbReference type="Pfam" id="PF00249">
    <property type="entry name" value="Myb_DNA-binding"/>
    <property type="match status" value="2"/>
</dbReference>
<comment type="subcellular location">
    <subcellularLocation>
        <location evidence="1">Nucleus</location>
    </subcellularLocation>
</comment>
<dbReference type="PROSITE" id="PS50090">
    <property type="entry name" value="MYB_LIKE"/>
    <property type="match status" value="2"/>
</dbReference>
<dbReference type="InterPro" id="IPR001005">
    <property type="entry name" value="SANT/Myb"/>
</dbReference>
<dbReference type="InterPro" id="IPR017930">
    <property type="entry name" value="Myb_dom"/>
</dbReference>
<dbReference type="FunFam" id="1.10.10.60:FF:000060">
    <property type="entry name" value="MYB transcription factor"/>
    <property type="match status" value="1"/>
</dbReference>
<dbReference type="SUPFAM" id="SSF46689">
    <property type="entry name" value="Homeodomain-like"/>
    <property type="match status" value="1"/>
</dbReference>
<name>A0AAQ3Q292_9LILI</name>
<keyword evidence="6" id="KW-0539">Nucleus</keyword>